<dbReference type="AlphaFoldDB" id="A0A916R9X9"/>
<reference evidence="1 2" key="1">
    <citation type="journal article" date="2014" name="Int. J. Syst. Evol. Microbiol.">
        <title>Complete genome sequence of Corynebacterium casei LMG S-19264T (=DSM 44701T), isolated from a smear-ripened cheese.</title>
        <authorList>
            <consortium name="US DOE Joint Genome Institute (JGI-PGF)"/>
            <person name="Walter F."/>
            <person name="Albersmeier A."/>
            <person name="Kalinowski J."/>
            <person name="Ruckert C."/>
        </authorList>
    </citation>
    <scope>NUCLEOTIDE SEQUENCE [LARGE SCALE GENOMIC DNA]</scope>
    <source>
        <strain evidence="1 2">CGMCC 1.15896</strain>
    </source>
</reference>
<name>A0A916R9X9_9HYPH</name>
<evidence type="ECO:0000313" key="2">
    <source>
        <dbReference type="Proteomes" id="UP000596977"/>
    </source>
</evidence>
<dbReference type="Proteomes" id="UP000596977">
    <property type="component" value="Unassembled WGS sequence"/>
</dbReference>
<accession>A0A916R9X9</accession>
<organism evidence="1 2">
    <name type="scientific">Pelagibacterium lentulum</name>
    <dbReference type="NCBI Taxonomy" id="2029865"/>
    <lineage>
        <taxon>Bacteria</taxon>
        <taxon>Pseudomonadati</taxon>
        <taxon>Pseudomonadota</taxon>
        <taxon>Alphaproteobacteria</taxon>
        <taxon>Hyphomicrobiales</taxon>
        <taxon>Devosiaceae</taxon>
        <taxon>Pelagibacterium</taxon>
    </lineage>
</organism>
<gene>
    <name evidence="1" type="ORF">GCM10011499_07480</name>
</gene>
<proteinExistence type="predicted"/>
<protein>
    <submittedName>
        <fullName evidence="1">Uncharacterized protein</fullName>
    </submittedName>
</protein>
<evidence type="ECO:0000313" key="1">
    <source>
        <dbReference type="EMBL" id="GGA40430.1"/>
    </source>
</evidence>
<dbReference type="EMBL" id="BMKB01000001">
    <property type="protein sequence ID" value="GGA40430.1"/>
    <property type="molecule type" value="Genomic_DNA"/>
</dbReference>
<keyword evidence="2" id="KW-1185">Reference proteome</keyword>
<comment type="caution">
    <text evidence="1">The sequence shown here is derived from an EMBL/GenBank/DDBJ whole genome shotgun (WGS) entry which is preliminary data.</text>
</comment>
<sequence>MDQASEEKMVILLISERSSDGHVINELSRYFSAMLSALVIRHGLQQTWVAAGRIVIQKANSDTQQCSISLVSDLGRKFDARLSVFALPHDPSREFRRREDHWVIRT</sequence>